<feature type="transmembrane region" description="Helical" evidence="9">
    <location>
        <begin position="565"/>
        <end position="583"/>
    </location>
</feature>
<comment type="pathway">
    <text evidence="9">Protein modification; lipoprotein biosynthesis (N-acyl transfer).</text>
</comment>
<dbReference type="OrthoDB" id="9804277at2"/>
<evidence type="ECO:0000256" key="7">
    <source>
        <dbReference type="ARBA" id="ARBA00023136"/>
    </source>
</evidence>
<keyword evidence="8 9" id="KW-0012">Acyltransferase</keyword>
<dbReference type="Gene3D" id="3.60.110.10">
    <property type="entry name" value="Carbon-nitrogen hydrolase"/>
    <property type="match status" value="1"/>
</dbReference>
<keyword evidence="3 9" id="KW-1003">Cell membrane</keyword>
<comment type="catalytic activity">
    <reaction evidence="9">
        <text>N-terminal S-1,2-diacyl-sn-glyceryl-L-cysteinyl-[lipoprotein] + a glycerophospholipid = N-acyl-S-1,2-diacyl-sn-glyceryl-L-cysteinyl-[lipoprotein] + a 2-acyl-sn-glycero-3-phospholipid + H(+)</text>
        <dbReference type="Rhea" id="RHEA:48228"/>
        <dbReference type="Rhea" id="RHEA-COMP:14681"/>
        <dbReference type="Rhea" id="RHEA-COMP:14684"/>
        <dbReference type="ChEBI" id="CHEBI:15378"/>
        <dbReference type="ChEBI" id="CHEBI:136912"/>
        <dbReference type="ChEBI" id="CHEBI:140656"/>
        <dbReference type="ChEBI" id="CHEBI:140657"/>
        <dbReference type="ChEBI" id="CHEBI:140660"/>
        <dbReference type="EC" id="2.3.1.269"/>
    </reaction>
</comment>
<comment type="subcellular location">
    <subcellularLocation>
        <location evidence="1 9">Cell membrane</location>
        <topology evidence="1 9">Multi-pass membrane protein</topology>
    </subcellularLocation>
</comment>
<keyword evidence="6 9" id="KW-1133">Transmembrane helix</keyword>
<evidence type="ECO:0000313" key="12">
    <source>
        <dbReference type="Proteomes" id="UP000297453"/>
    </source>
</evidence>
<evidence type="ECO:0000256" key="4">
    <source>
        <dbReference type="ARBA" id="ARBA00022679"/>
    </source>
</evidence>
<dbReference type="GO" id="GO:0016410">
    <property type="term" value="F:N-acyltransferase activity"/>
    <property type="evidence" value="ECO:0007669"/>
    <property type="project" value="UniProtKB-UniRule"/>
</dbReference>
<comment type="similarity">
    <text evidence="2 9">Belongs to the CN hydrolase family. Apolipoprotein N-acyltransferase subfamily.</text>
</comment>
<dbReference type="NCBIfam" id="TIGR00546">
    <property type="entry name" value="lnt"/>
    <property type="match status" value="1"/>
</dbReference>
<evidence type="ECO:0000256" key="2">
    <source>
        <dbReference type="ARBA" id="ARBA00010065"/>
    </source>
</evidence>
<dbReference type="CDD" id="cd07571">
    <property type="entry name" value="ALP_N-acyl_transferase"/>
    <property type="match status" value="1"/>
</dbReference>
<evidence type="ECO:0000256" key="6">
    <source>
        <dbReference type="ARBA" id="ARBA00022989"/>
    </source>
</evidence>
<dbReference type="SUPFAM" id="SSF56317">
    <property type="entry name" value="Carbon-nitrogen hydrolase"/>
    <property type="match status" value="1"/>
</dbReference>
<feature type="transmembrane region" description="Helical" evidence="9">
    <location>
        <begin position="169"/>
        <end position="187"/>
    </location>
</feature>
<keyword evidence="4 9" id="KW-0808">Transferase</keyword>
<comment type="function">
    <text evidence="9">Catalyzes the phospholipid dependent N-acylation of the N-terminal cysteine of apolipoprotein, the last step in lipoprotein maturation.</text>
</comment>
<evidence type="ECO:0000256" key="9">
    <source>
        <dbReference type="HAMAP-Rule" id="MF_01148"/>
    </source>
</evidence>
<sequence>MNSFLHRFKEFQKTLAFDLFCFLWTGVFCFISFAPFYLTHFVWIAPFGLFWIAHKYSGRYWRLVGYGFLFGMSFYAIAFHWIHHMAMVFGNFPWIVAFILLLLSGVLFGVKFPLFLVSYSFLSRRVGRHSVWVAGACGMAADMLGYQLFPWYWGNLAAGNIILAQTVEITGVYGLSFLVFVISYTLFETNPLHILEILKSKEKRTHFGRFWALPFALLAIFLIVGTSLYFKWKNVVPTKTLEVLVVQPNAPMSIRDERGRSPRQVIEEHMAHMDKMVEDAVQKAGKNPDLIVLPEAGIPYYSARKAPLMETIGMYWSRFDSLMISFANRYRANVLFNEIDAAYKKKSSGKEYLRYFNNNVVYDPNGVRRQAYQKQYLVMFGETMPFEFMYDLSPQTGRFDPGESFDLLHYYSSAPKEPTSLLPITWERTEGLDADFVRNYYAPLQSEVKEAGPFLPLICYEVIVPEFVRKFKDSGNPQFIANLTNDKWYGTTTESDQHFELGRLRAIEWRRWIVRSTNSGISGFVDHLGHFIPGKSTGLMTAETTWQQIQVIDSPPGFYVLYGDLIPWILIILTAVYYGNLLLQQRRSRSNEKAA</sequence>
<keyword evidence="12" id="KW-1185">Reference proteome</keyword>
<dbReference type="EC" id="2.3.1.269" evidence="9"/>
<dbReference type="Pfam" id="PF00795">
    <property type="entry name" value="CN_hydrolase"/>
    <property type="match status" value="1"/>
</dbReference>
<dbReference type="UniPathway" id="UPA00666"/>
<evidence type="ECO:0000256" key="1">
    <source>
        <dbReference type="ARBA" id="ARBA00004651"/>
    </source>
</evidence>
<dbReference type="PANTHER" id="PTHR38686:SF1">
    <property type="entry name" value="APOLIPOPROTEIN N-ACYLTRANSFERASE"/>
    <property type="match status" value="1"/>
</dbReference>
<dbReference type="InterPro" id="IPR003010">
    <property type="entry name" value="C-N_Hydrolase"/>
</dbReference>
<name>A0A4R9G5U3_9LEPT</name>
<keyword evidence="7 9" id="KW-0472">Membrane</keyword>
<evidence type="ECO:0000256" key="5">
    <source>
        <dbReference type="ARBA" id="ARBA00022692"/>
    </source>
</evidence>
<dbReference type="InterPro" id="IPR045378">
    <property type="entry name" value="LNT_N"/>
</dbReference>
<dbReference type="RefSeq" id="WP_135584326.1">
    <property type="nucleotide sequence ID" value="NZ_RQEP01000005.1"/>
</dbReference>
<dbReference type="Proteomes" id="UP000297453">
    <property type="component" value="Unassembled WGS sequence"/>
</dbReference>
<evidence type="ECO:0000256" key="8">
    <source>
        <dbReference type="ARBA" id="ARBA00023315"/>
    </source>
</evidence>
<feature type="domain" description="CN hydrolase" evidence="10">
    <location>
        <begin position="241"/>
        <end position="556"/>
    </location>
</feature>
<dbReference type="GO" id="GO:0005886">
    <property type="term" value="C:plasma membrane"/>
    <property type="evidence" value="ECO:0007669"/>
    <property type="project" value="UniProtKB-SubCell"/>
</dbReference>
<organism evidence="11 12">
    <name type="scientific">Leptospira semungkisensis</name>
    <dbReference type="NCBI Taxonomy" id="2484985"/>
    <lineage>
        <taxon>Bacteria</taxon>
        <taxon>Pseudomonadati</taxon>
        <taxon>Spirochaetota</taxon>
        <taxon>Spirochaetia</taxon>
        <taxon>Leptospirales</taxon>
        <taxon>Leptospiraceae</taxon>
        <taxon>Leptospira</taxon>
    </lineage>
</organism>
<evidence type="ECO:0000259" key="10">
    <source>
        <dbReference type="PROSITE" id="PS50263"/>
    </source>
</evidence>
<feature type="transmembrane region" description="Helical" evidence="9">
    <location>
        <begin position="94"/>
        <end position="119"/>
    </location>
</feature>
<dbReference type="Pfam" id="PF20154">
    <property type="entry name" value="LNT_N"/>
    <property type="match status" value="1"/>
</dbReference>
<protein>
    <recommendedName>
        <fullName evidence="9">Apolipoprotein N-acyltransferase</fullName>
        <shortName evidence="9">ALP N-acyltransferase</shortName>
        <ecNumber evidence="9">2.3.1.269</ecNumber>
    </recommendedName>
</protein>
<dbReference type="InterPro" id="IPR036526">
    <property type="entry name" value="C-N_Hydrolase_sf"/>
</dbReference>
<keyword evidence="5 9" id="KW-0812">Transmembrane</keyword>
<dbReference type="PANTHER" id="PTHR38686">
    <property type="entry name" value="APOLIPOPROTEIN N-ACYLTRANSFERASE"/>
    <property type="match status" value="1"/>
</dbReference>
<proteinExistence type="inferred from homology"/>
<keyword evidence="11" id="KW-0449">Lipoprotein</keyword>
<comment type="caution">
    <text evidence="11">The sequence shown here is derived from an EMBL/GenBank/DDBJ whole genome shotgun (WGS) entry which is preliminary data.</text>
</comment>
<dbReference type="HAMAP" id="MF_01148">
    <property type="entry name" value="Lnt"/>
    <property type="match status" value="1"/>
</dbReference>
<dbReference type="EMBL" id="RQEP01000005">
    <property type="protein sequence ID" value="TGK06958.1"/>
    <property type="molecule type" value="Genomic_DNA"/>
</dbReference>
<dbReference type="GO" id="GO:0042158">
    <property type="term" value="P:lipoprotein biosynthetic process"/>
    <property type="evidence" value="ECO:0007669"/>
    <property type="project" value="UniProtKB-UniRule"/>
</dbReference>
<evidence type="ECO:0000313" key="11">
    <source>
        <dbReference type="EMBL" id="TGK06958.1"/>
    </source>
</evidence>
<evidence type="ECO:0000256" key="3">
    <source>
        <dbReference type="ARBA" id="ARBA00022475"/>
    </source>
</evidence>
<dbReference type="AlphaFoldDB" id="A0A4R9G5U3"/>
<reference evidence="11" key="1">
    <citation type="journal article" date="2019" name="PLoS Negl. Trop. Dis.">
        <title>Revisiting the worldwide diversity of Leptospira species in the environment.</title>
        <authorList>
            <person name="Vincent A.T."/>
            <person name="Schiettekatte O."/>
            <person name="Bourhy P."/>
            <person name="Veyrier F.J."/>
            <person name="Picardeau M."/>
        </authorList>
    </citation>
    <scope>NUCLEOTIDE SEQUENCE [LARGE SCALE GENOMIC DNA]</scope>
    <source>
        <strain evidence="11">SSS9</strain>
    </source>
</reference>
<dbReference type="PROSITE" id="PS50263">
    <property type="entry name" value="CN_HYDROLASE"/>
    <property type="match status" value="1"/>
</dbReference>
<feature type="transmembrane region" description="Helical" evidence="9">
    <location>
        <begin position="40"/>
        <end position="56"/>
    </location>
</feature>
<gene>
    <name evidence="9 11" type="primary">lnt</name>
    <name evidence="11" type="ORF">EHO59_02225</name>
</gene>
<accession>A0A4R9G5U3</accession>
<feature type="transmembrane region" description="Helical" evidence="9">
    <location>
        <begin position="208"/>
        <end position="230"/>
    </location>
</feature>
<dbReference type="InterPro" id="IPR004563">
    <property type="entry name" value="Apolipo_AcylTrfase"/>
</dbReference>
<feature type="transmembrane region" description="Helical" evidence="9">
    <location>
        <begin position="131"/>
        <end position="149"/>
    </location>
</feature>
<feature type="transmembrane region" description="Helical" evidence="9">
    <location>
        <begin position="63"/>
        <end position="82"/>
    </location>
</feature>